<reference evidence="2 3" key="1">
    <citation type="submission" date="2019-11" db="EMBL/GenBank/DDBJ databases">
        <title>Acidiferrimicrobium australis gen. nov., sp. nov., an acidophilic and obligately heterotrophic, member of the Actinobacteria that catalyses dissimilatory oxido- reduction of iron isolated from metal-rich acidic water in Chile.</title>
        <authorList>
            <person name="Gonzalez D."/>
            <person name="Huber K."/>
            <person name="Hedrich S."/>
            <person name="Rojas-Villalobos C."/>
            <person name="Quatrini R."/>
            <person name="Dinamarca M.A."/>
            <person name="Schwarz A."/>
            <person name="Canales C."/>
            <person name="Nancucheo I."/>
        </authorList>
    </citation>
    <scope>NUCLEOTIDE SEQUENCE [LARGE SCALE GENOMIC DNA]</scope>
    <source>
        <strain evidence="2 3">USS-CCA1</strain>
    </source>
</reference>
<feature type="domain" description="DNA primase/polymerase bifunctional N-terminal" evidence="1">
    <location>
        <begin position="7"/>
        <end position="174"/>
    </location>
</feature>
<comment type="caution">
    <text evidence="2">The sequence shown here is derived from an EMBL/GenBank/DDBJ whole genome shotgun (WGS) entry which is preliminary data.</text>
</comment>
<protein>
    <submittedName>
        <fullName evidence="2">DNA primase</fullName>
    </submittedName>
</protein>
<evidence type="ECO:0000313" key="2">
    <source>
        <dbReference type="EMBL" id="MST32422.1"/>
    </source>
</evidence>
<dbReference type="Pfam" id="PF09250">
    <property type="entry name" value="Prim-Pol"/>
    <property type="match status" value="1"/>
</dbReference>
<dbReference type="InterPro" id="IPR015330">
    <property type="entry name" value="DNA_primase/pol_bifunc_N"/>
</dbReference>
<keyword evidence="3" id="KW-1185">Reference proteome</keyword>
<sequence length="287" mass="29710">MSRLGLALHYAAKGWPVFPLQVGGKRPLGRLAPKGLHDATADAEQVERWWRQEPKANIGLPTGHAFDVLDVDSPDALERLGEHLPLAEDPTADPFIVGPQAASPRGWHAYIAPTGLGNTVNVGGVAGVDWRGRGGYVVAPGSAKADGGAWTWLCGADDLEYGLDAPILPAPAWLLELRNPTAPKPPSLGASRVPAGVAGDRYVRTALDAECGRVAMAGEGTRNDALNRAAHALGQLVGAGRLDVGEAGDALLRAALLAGLAEAEAVATIRSGLAAGIRSPRAARNAR</sequence>
<dbReference type="SUPFAM" id="SSF56747">
    <property type="entry name" value="Prim-pol domain"/>
    <property type="match status" value="1"/>
</dbReference>
<accession>A0ABW9QRX7</accession>
<name>A0ABW9QRX7_9ACTN</name>
<evidence type="ECO:0000313" key="3">
    <source>
        <dbReference type="Proteomes" id="UP000437736"/>
    </source>
</evidence>
<dbReference type="Proteomes" id="UP000437736">
    <property type="component" value="Unassembled WGS sequence"/>
</dbReference>
<proteinExistence type="predicted"/>
<evidence type="ECO:0000259" key="1">
    <source>
        <dbReference type="SMART" id="SM00943"/>
    </source>
</evidence>
<dbReference type="EMBL" id="WJHE01000289">
    <property type="protein sequence ID" value="MST32422.1"/>
    <property type="molecule type" value="Genomic_DNA"/>
</dbReference>
<gene>
    <name evidence="2" type="ORF">GHK86_06770</name>
</gene>
<dbReference type="SMART" id="SM00943">
    <property type="entry name" value="Prim-Pol"/>
    <property type="match status" value="1"/>
</dbReference>
<organism evidence="2 3">
    <name type="scientific">Acidiferrimicrobium australe</name>
    <dbReference type="NCBI Taxonomy" id="2664430"/>
    <lineage>
        <taxon>Bacteria</taxon>
        <taxon>Bacillati</taxon>
        <taxon>Actinomycetota</taxon>
        <taxon>Acidimicrobiia</taxon>
        <taxon>Acidimicrobiales</taxon>
        <taxon>Acidimicrobiaceae</taxon>
        <taxon>Acidiferrimicrobium</taxon>
    </lineage>
</organism>
<dbReference type="CDD" id="cd04859">
    <property type="entry name" value="Prim_Pol"/>
    <property type="match status" value="1"/>
</dbReference>